<dbReference type="Gene3D" id="2.160.20.10">
    <property type="entry name" value="Single-stranded right-handed beta-helix, Pectin lyase-like"/>
    <property type="match status" value="1"/>
</dbReference>
<name>A0A5R8K799_9BACT</name>
<protein>
    <submittedName>
        <fullName evidence="4">Right-handed parallel beta-helix repeat-containing protein</fullName>
    </submittedName>
</protein>
<gene>
    <name evidence="4" type="ORF">FEM03_23580</name>
</gene>
<evidence type="ECO:0000313" key="5">
    <source>
        <dbReference type="Proteomes" id="UP000306196"/>
    </source>
</evidence>
<dbReference type="EMBL" id="VAUV01000029">
    <property type="protein sequence ID" value="TLD68241.1"/>
    <property type="molecule type" value="Genomic_DNA"/>
</dbReference>
<proteinExistence type="predicted"/>
<evidence type="ECO:0000259" key="3">
    <source>
        <dbReference type="Pfam" id="PF13229"/>
    </source>
</evidence>
<dbReference type="SUPFAM" id="SSF51126">
    <property type="entry name" value="Pectin lyase-like"/>
    <property type="match status" value="1"/>
</dbReference>
<dbReference type="InterPro" id="IPR012334">
    <property type="entry name" value="Pectin_lyas_fold"/>
</dbReference>
<organism evidence="4 5">
    <name type="scientific">Phragmitibacter flavus</name>
    <dbReference type="NCBI Taxonomy" id="2576071"/>
    <lineage>
        <taxon>Bacteria</taxon>
        <taxon>Pseudomonadati</taxon>
        <taxon>Verrucomicrobiota</taxon>
        <taxon>Verrucomicrobiia</taxon>
        <taxon>Verrucomicrobiales</taxon>
        <taxon>Verrucomicrobiaceae</taxon>
        <taxon>Phragmitibacter</taxon>
    </lineage>
</organism>
<dbReference type="InterPro" id="IPR006626">
    <property type="entry name" value="PbH1"/>
</dbReference>
<dbReference type="SMART" id="SM00710">
    <property type="entry name" value="PbH1"/>
    <property type="match status" value="7"/>
</dbReference>
<feature type="compositionally biased region" description="Polar residues" evidence="1">
    <location>
        <begin position="334"/>
        <end position="347"/>
    </location>
</feature>
<comment type="caution">
    <text evidence="4">The sequence shown here is derived from an EMBL/GenBank/DDBJ whole genome shotgun (WGS) entry which is preliminary data.</text>
</comment>
<accession>A0A5R8K799</accession>
<feature type="domain" description="Right handed beta helix" evidence="3">
    <location>
        <begin position="88"/>
        <end position="267"/>
    </location>
</feature>
<reference evidence="4 5" key="1">
    <citation type="submission" date="2019-05" db="EMBL/GenBank/DDBJ databases">
        <title>Verrucobacter flavum gen. nov., sp. nov. a new member of the family Verrucomicrobiaceae.</title>
        <authorList>
            <person name="Szuroczki S."/>
            <person name="Abbaszade G."/>
            <person name="Szabo A."/>
            <person name="Felfoldi T."/>
            <person name="Schumann P."/>
            <person name="Boka K."/>
            <person name="Keki Z."/>
            <person name="Toumi M."/>
            <person name="Toth E."/>
        </authorList>
    </citation>
    <scope>NUCLEOTIDE SEQUENCE [LARGE SCALE GENOMIC DNA]</scope>
    <source>
        <strain evidence="4 5">MG-N-17</strain>
    </source>
</reference>
<keyword evidence="5" id="KW-1185">Reference proteome</keyword>
<dbReference type="RefSeq" id="WP_138088815.1">
    <property type="nucleotide sequence ID" value="NZ_VAUV01000029.1"/>
</dbReference>
<dbReference type="Pfam" id="PF13229">
    <property type="entry name" value="Beta_helix"/>
    <property type="match status" value="1"/>
</dbReference>
<dbReference type="InterPro" id="IPR039448">
    <property type="entry name" value="Beta_helix"/>
</dbReference>
<dbReference type="Proteomes" id="UP000306196">
    <property type="component" value="Unassembled WGS sequence"/>
</dbReference>
<dbReference type="AlphaFoldDB" id="A0A5R8K799"/>
<dbReference type="InterPro" id="IPR011050">
    <property type="entry name" value="Pectin_lyase_fold/virulence"/>
</dbReference>
<evidence type="ECO:0000256" key="1">
    <source>
        <dbReference type="SAM" id="MobiDB-lite"/>
    </source>
</evidence>
<sequence length="360" mass="39638">MNPLLRFIILLLLPLPLPATAAQITVHNPTELRTALTTLKPGTHLKIAPGEYPGGHHLKNLQNLTIEALDPQNPPLFKDGNTAWQFSRCENLTLRHLHISGQKLNGINLDDGGHLDKPVSGITLEHLKISNIGPQGNRDAIKCSGLTKLTIRHCHFNGWGGSAIDFVGCHDSLITHCHFEGKDGYSAHTGIQLKGGTSDITIEHNQFINGGQRPINAGGSTGLAYFRPQGAKYEAKSLIIRHNTIQGSPCAIAFVGVDGAQFHHNTILFPTQWLFRILQETTEPNFAPCRNVIIKNNHFVYHRASLRSDINIGSGTQPETFQFDGNTWIAEDQPQASQPKLPTQEKNATYGIDPRKTPRK</sequence>
<evidence type="ECO:0000256" key="2">
    <source>
        <dbReference type="SAM" id="SignalP"/>
    </source>
</evidence>
<feature type="region of interest" description="Disordered" evidence="1">
    <location>
        <begin position="328"/>
        <end position="360"/>
    </location>
</feature>
<keyword evidence="2" id="KW-0732">Signal</keyword>
<feature type="chain" id="PRO_5024356326" evidence="2">
    <location>
        <begin position="22"/>
        <end position="360"/>
    </location>
</feature>
<feature type="signal peptide" evidence="2">
    <location>
        <begin position="1"/>
        <end position="21"/>
    </location>
</feature>
<dbReference type="OrthoDB" id="628936at2"/>
<evidence type="ECO:0000313" key="4">
    <source>
        <dbReference type="EMBL" id="TLD68241.1"/>
    </source>
</evidence>